<dbReference type="InterPro" id="IPR029132">
    <property type="entry name" value="CBAH/NAAA_C"/>
</dbReference>
<dbReference type="InterPro" id="IPR047711">
    <property type="entry name" value="CBAH"/>
</dbReference>
<dbReference type="InterPro" id="IPR029055">
    <property type="entry name" value="Ntn_hydrolases_N"/>
</dbReference>
<evidence type="ECO:0000256" key="8">
    <source>
        <dbReference type="ARBA" id="ARBA00047285"/>
    </source>
</evidence>
<proteinExistence type="inferred from homology"/>
<dbReference type="Pfam" id="PF02275">
    <property type="entry name" value="CBAH"/>
    <property type="match status" value="1"/>
</dbReference>
<dbReference type="GO" id="GO:0006629">
    <property type="term" value="P:lipid metabolic process"/>
    <property type="evidence" value="ECO:0007669"/>
    <property type="project" value="UniProtKB-KW"/>
</dbReference>
<comment type="catalytic activity">
    <reaction evidence="8">
        <text>cholate + taurine = taurocholate + H2O</text>
        <dbReference type="Rhea" id="RHEA:47108"/>
        <dbReference type="ChEBI" id="CHEBI:15377"/>
        <dbReference type="ChEBI" id="CHEBI:29747"/>
        <dbReference type="ChEBI" id="CHEBI:36257"/>
        <dbReference type="ChEBI" id="CHEBI:507393"/>
    </reaction>
    <physiologicalReaction direction="right-to-left" evidence="8">
        <dbReference type="Rhea" id="RHEA:47110"/>
    </physiologicalReaction>
</comment>
<dbReference type="PANTHER" id="PTHR35527:SF2">
    <property type="entry name" value="HYDROLASE"/>
    <property type="match status" value="1"/>
</dbReference>
<dbReference type="NCBIfam" id="NF038245">
    <property type="entry name" value="bile_salt_hydro"/>
    <property type="match status" value="1"/>
</dbReference>
<evidence type="ECO:0000313" key="12">
    <source>
        <dbReference type="Proteomes" id="UP001208131"/>
    </source>
</evidence>
<feature type="domain" description="Choloylglycine hydrolase/NAAA C-terminal" evidence="10">
    <location>
        <begin position="2"/>
        <end position="312"/>
    </location>
</feature>
<dbReference type="GO" id="GO:0045302">
    <property type="term" value="F:choloylglycine hydrolase activity"/>
    <property type="evidence" value="ECO:0007669"/>
    <property type="project" value="UniProtKB-EC"/>
</dbReference>
<comment type="similarity">
    <text evidence="2">Belongs to the peptidase C59 family.</text>
</comment>
<keyword evidence="4" id="KW-0443">Lipid metabolism</keyword>
<evidence type="ECO:0000256" key="1">
    <source>
        <dbReference type="ARBA" id="ARBA00004860"/>
    </source>
</evidence>
<dbReference type="SUPFAM" id="SSF56235">
    <property type="entry name" value="N-terminal nucleophile aminohydrolases (Ntn hydrolases)"/>
    <property type="match status" value="1"/>
</dbReference>
<keyword evidence="12" id="KW-1185">Reference proteome</keyword>
<evidence type="ECO:0000256" key="4">
    <source>
        <dbReference type="ARBA" id="ARBA00023098"/>
    </source>
</evidence>
<dbReference type="AlphaFoldDB" id="A0AAE3IHH9"/>
<evidence type="ECO:0000256" key="3">
    <source>
        <dbReference type="ARBA" id="ARBA00022801"/>
    </source>
</evidence>
<evidence type="ECO:0000259" key="10">
    <source>
        <dbReference type="Pfam" id="PF02275"/>
    </source>
</evidence>
<comment type="catalytic activity">
    <reaction evidence="9">
        <text>taurodeoxycholate + H2O = deoxycholate + taurine</text>
        <dbReference type="Rhea" id="RHEA:47556"/>
        <dbReference type="ChEBI" id="CHEBI:15377"/>
        <dbReference type="ChEBI" id="CHEBI:23614"/>
        <dbReference type="ChEBI" id="CHEBI:36261"/>
        <dbReference type="ChEBI" id="CHEBI:507393"/>
    </reaction>
    <physiologicalReaction direction="left-to-right" evidence="9">
        <dbReference type="Rhea" id="RHEA:47557"/>
    </physiologicalReaction>
</comment>
<dbReference type="Proteomes" id="UP001208131">
    <property type="component" value="Unassembled WGS sequence"/>
</dbReference>
<comment type="caution">
    <text evidence="11">The sequence shown here is derived from an EMBL/GenBank/DDBJ whole genome shotgun (WGS) entry which is preliminary data.</text>
</comment>
<dbReference type="Gene3D" id="3.60.60.10">
    <property type="entry name" value="Penicillin V Acylase, Chain A"/>
    <property type="match status" value="1"/>
</dbReference>
<dbReference type="EMBL" id="JAOQJZ010000008">
    <property type="protein sequence ID" value="MCU6706055.1"/>
    <property type="molecule type" value="Genomic_DNA"/>
</dbReference>
<reference evidence="11 12" key="1">
    <citation type="journal article" date="2021" name="ISME Commun">
        <title>Automated analysis of genomic sequences facilitates high-throughput and comprehensive description of bacteria.</title>
        <authorList>
            <person name="Hitch T.C.A."/>
        </authorList>
    </citation>
    <scope>NUCLEOTIDE SEQUENCE [LARGE SCALE GENOMIC DNA]</scope>
    <source>
        <strain evidence="11 12">Sanger_31</strain>
    </source>
</reference>
<comment type="pathway">
    <text evidence="1">Lipid metabolism; bile acid biosynthesis.</text>
</comment>
<sequence>MCTAATYKTNDFYFGRTLDYESSYGEEIVIMPRNFPLNFVNMGRIATHYAVIGTAHVAQDYPLFYDAANEKGLAMAGLNFVGNAFYRDDIDGRDNVAQFEFIPWILCQCANVTEARTLIEKINITKTQFSPQMPAGQLHWIIADKNDCIVVESVKEGINVYDDPVGVLTNNPTFDMQMFRLNDFRGLSPKQPENTFSDKLDLTSYSRGMGAMGLPGDLSSQSRFVRAAFVKMNSRSAPDEQSSVSQFFHILNSVDQQRGCCEVAESKYEITIYTSCCNTEKGIYYYTTYNGHQISAVDMHKEDLDSAKLIAYPMITNEIINFQN</sequence>
<evidence type="ECO:0000256" key="6">
    <source>
        <dbReference type="ARBA" id="ARBA00044804"/>
    </source>
</evidence>
<gene>
    <name evidence="11" type="primary">bsh</name>
    <name evidence="11" type="ORF">OCV57_08970</name>
</gene>
<dbReference type="CDD" id="cd00542">
    <property type="entry name" value="Ntn_PVA"/>
    <property type="match status" value="1"/>
</dbReference>
<keyword evidence="3 11" id="KW-0378">Hydrolase</keyword>
<name>A0AAE3IHH9_9FIRM</name>
<dbReference type="RefSeq" id="WP_267301234.1">
    <property type="nucleotide sequence ID" value="NZ_JAOQJZ010000008.1"/>
</dbReference>
<evidence type="ECO:0000256" key="5">
    <source>
        <dbReference type="ARBA" id="ARBA00044769"/>
    </source>
</evidence>
<dbReference type="EC" id="3.5.1.24" evidence="5"/>
<dbReference type="PANTHER" id="PTHR35527">
    <property type="entry name" value="CHOLOYLGLYCINE HYDROLASE"/>
    <property type="match status" value="1"/>
</dbReference>
<evidence type="ECO:0000256" key="7">
    <source>
        <dbReference type="ARBA" id="ARBA00044806"/>
    </source>
</evidence>
<accession>A0AAE3IHH9</accession>
<evidence type="ECO:0000256" key="9">
    <source>
        <dbReference type="ARBA" id="ARBA00048897"/>
    </source>
</evidence>
<dbReference type="InterPro" id="IPR052193">
    <property type="entry name" value="Peptidase_C59"/>
</dbReference>
<evidence type="ECO:0000256" key="2">
    <source>
        <dbReference type="ARBA" id="ARBA00006625"/>
    </source>
</evidence>
<evidence type="ECO:0000313" key="11">
    <source>
        <dbReference type="EMBL" id="MCU6706055.1"/>
    </source>
</evidence>
<protein>
    <recommendedName>
        <fullName evidence="5">choloylglycine hydrolase</fullName>
        <ecNumber evidence="5">3.5.1.24</ecNumber>
    </recommendedName>
    <alternativeName>
        <fullName evidence="6">Bile salt hydrolase</fullName>
    </alternativeName>
    <alternativeName>
        <fullName evidence="7">Choloylglycine hydrolase</fullName>
    </alternativeName>
</protein>
<organism evidence="11 12">
    <name type="scientific">Hominimerdicola aceti</name>
    <dbReference type="NCBI Taxonomy" id="2981726"/>
    <lineage>
        <taxon>Bacteria</taxon>
        <taxon>Bacillati</taxon>
        <taxon>Bacillota</taxon>
        <taxon>Clostridia</taxon>
        <taxon>Eubacteriales</taxon>
        <taxon>Oscillospiraceae</taxon>
        <taxon>Hominimerdicola</taxon>
    </lineage>
</organism>